<dbReference type="SUPFAM" id="SSF46785">
    <property type="entry name" value="Winged helix' DNA-binding domain"/>
    <property type="match status" value="1"/>
</dbReference>
<dbReference type="EMBL" id="WWCR01000040">
    <property type="protein sequence ID" value="MYM75506.1"/>
    <property type="molecule type" value="Genomic_DNA"/>
</dbReference>
<reference evidence="6 7" key="1">
    <citation type="submission" date="2019-12" db="EMBL/GenBank/DDBJ databases">
        <title>Novel species isolated from a subtropical stream in China.</title>
        <authorList>
            <person name="Lu H."/>
        </authorList>
    </citation>
    <scope>NUCLEOTIDE SEQUENCE [LARGE SCALE GENOMIC DNA]</scope>
    <source>
        <strain evidence="6 7">FT134W</strain>
    </source>
</reference>
<dbReference type="PANTHER" id="PTHR30537:SF72">
    <property type="entry name" value="LYSR FAMILY TRANSCRIPTIONAL REGULATOR"/>
    <property type="match status" value="1"/>
</dbReference>
<dbReference type="FunFam" id="1.10.10.10:FF:000001">
    <property type="entry name" value="LysR family transcriptional regulator"/>
    <property type="match status" value="1"/>
</dbReference>
<keyword evidence="3" id="KW-0238">DNA-binding</keyword>
<comment type="caution">
    <text evidence="6">The sequence shown here is derived from an EMBL/GenBank/DDBJ whole genome shotgun (WGS) entry which is preliminary data.</text>
</comment>
<dbReference type="InterPro" id="IPR005119">
    <property type="entry name" value="LysR_subst-bd"/>
</dbReference>
<dbReference type="Proteomes" id="UP000469734">
    <property type="component" value="Unassembled WGS sequence"/>
</dbReference>
<sequence>MEDRFAGIREFVLAIDKGSLTAAAAQLGLTGSAVGKSISRLEARLGVQLLHRTTRKIDLTNEGEAYLVSCRRIMEELDQTESFLATGHREPIGRLRIDLPTTFGRRHIVPPLLDLAARHPRLDLSFSLRDQAVDMVSEGIDMAVRIGTLGDYPELIARRLGEQHMVICAAPSYLARKGTPATHTDLFQHDCLAGWRRTVKPTWLLKDASGVIAPHEVPARHELPDGDALLYACLSGCGLAQFPRWLAGDALRSGALVQVLSDISGGSMPIHVLWQKTWHLQPKVRVAVDMLVDLAQANPNVFDAR</sequence>
<evidence type="ECO:0000256" key="4">
    <source>
        <dbReference type="ARBA" id="ARBA00023163"/>
    </source>
</evidence>
<dbReference type="InterPro" id="IPR036388">
    <property type="entry name" value="WH-like_DNA-bd_sf"/>
</dbReference>
<dbReference type="CDD" id="cd08475">
    <property type="entry name" value="PBP2_CrgA_like_6"/>
    <property type="match status" value="1"/>
</dbReference>
<gene>
    <name evidence="6" type="ORF">GTP56_25390</name>
</gene>
<evidence type="ECO:0000256" key="3">
    <source>
        <dbReference type="ARBA" id="ARBA00023125"/>
    </source>
</evidence>
<dbReference type="InterPro" id="IPR058163">
    <property type="entry name" value="LysR-type_TF_proteobact-type"/>
</dbReference>
<dbReference type="GO" id="GO:0003700">
    <property type="term" value="F:DNA-binding transcription factor activity"/>
    <property type="evidence" value="ECO:0007669"/>
    <property type="project" value="InterPro"/>
</dbReference>
<dbReference type="Gene3D" id="1.10.10.10">
    <property type="entry name" value="Winged helix-like DNA-binding domain superfamily/Winged helix DNA-binding domain"/>
    <property type="match status" value="1"/>
</dbReference>
<dbReference type="PANTHER" id="PTHR30537">
    <property type="entry name" value="HTH-TYPE TRANSCRIPTIONAL REGULATOR"/>
    <property type="match status" value="1"/>
</dbReference>
<dbReference type="PROSITE" id="PS50931">
    <property type="entry name" value="HTH_LYSR"/>
    <property type="match status" value="1"/>
</dbReference>
<dbReference type="Pfam" id="PF00126">
    <property type="entry name" value="HTH_1"/>
    <property type="match status" value="1"/>
</dbReference>
<dbReference type="AlphaFoldDB" id="A0A7X4H548"/>
<dbReference type="RefSeq" id="WP_161052180.1">
    <property type="nucleotide sequence ID" value="NZ_WWCR01000040.1"/>
</dbReference>
<dbReference type="InterPro" id="IPR000847">
    <property type="entry name" value="LysR_HTH_N"/>
</dbReference>
<comment type="similarity">
    <text evidence="1">Belongs to the LysR transcriptional regulatory family.</text>
</comment>
<evidence type="ECO:0000313" key="6">
    <source>
        <dbReference type="EMBL" id="MYM75506.1"/>
    </source>
</evidence>
<dbReference type="Pfam" id="PF03466">
    <property type="entry name" value="LysR_substrate"/>
    <property type="match status" value="1"/>
</dbReference>
<proteinExistence type="inferred from homology"/>
<dbReference type="InterPro" id="IPR036390">
    <property type="entry name" value="WH_DNA-bd_sf"/>
</dbReference>
<accession>A0A7X4H548</accession>
<name>A0A7X4H548_9BURK</name>
<dbReference type="GO" id="GO:0043565">
    <property type="term" value="F:sequence-specific DNA binding"/>
    <property type="evidence" value="ECO:0007669"/>
    <property type="project" value="TreeGrafter"/>
</dbReference>
<dbReference type="SUPFAM" id="SSF53850">
    <property type="entry name" value="Periplasmic binding protein-like II"/>
    <property type="match status" value="1"/>
</dbReference>
<evidence type="ECO:0000256" key="1">
    <source>
        <dbReference type="ARBA" id="ARBA00009437"/>
    </source>
</evidence>
<evidence type="ECO:0000256" key="2">
    <source>
        <dbReference type="ARBA" id="ARBA00023015"/>
    </source>
</evidence>
<feature type="domain" description="HTH lysR-type" evidence="5">
    <location>
        <begin position="11"/>
        <end position="60"/>
    </location>
</feature>
<keyword evidence="4" id="KW-0804">Transcription</keyword>
<dbReference type="GO" id="GO:0006351">
    <property type="term" value="P:DNA-templated transcription"/>
    <property type="evidence" value="ECO:0007669"/>
    <property type="project" value="TreeGrafter"/>
</dbReference>
<evidence type="ECO:0000259" key="5">
    <source>
        <dbReference type="PROSITE" id="PS50931"/>
    </source>
</evidence>
<organism evidence="6 7">
    <name type="scientific">Duganella margarita</name>
    <dbReference type="NCBI Taxonomy" id="2692170"/>
    <lineage>
        <taxon>Bacteria</taxon>
        <taxon>Pseudomonadati</taxon>
        <taxon>Pseudomonadota</taxon>
        <taxon>Betaproteobacteria</taxon>
        <taxon>Burkholderiales</taxon>
        <taxon>Oxalobacteraceae</taxon>
        <taxon>Telluria group</taxon>
        <taxon>Duganella</taxon>
    </lineage>
</organism>
<keyword evidence="2" id="KW-0805">Transcription regulation</keyword>
<dbReference type="Gene3D" id="3.40.190.290">
    <property type="match status" value="1"/>
</dbReference>
<protein>
    <submittedName>
        <fullName evidence="6">LysR family transcriptional regulator</fullName>
    </submittedName>
</protein>
<evidence type="ECO:0000313" key="7">
    <source>
        <dbReference type="Proteomes" id="UP000469734"/>
    </source>
</evidence>